<dbReference type="InterPro" id="IPR013760">
    <property type="entry name" value="Topo_IIA-like_dom_sf"/>
</dbReference>
<dbReference type="InterPro" id="IPR013757">
    <property type="entry name" value="Topo_IIA_A_a_sf"/>
</dbReference>
<dbReference type="GO" id="GO:0003918">
    <property type="term" value="F:DNA topoisomerase type II (double strand cut, ATP-hydrolyzing) activity"/>
    <property type="evidence" value="ECO:0007669"/>
    <property type="project" value="InterPro"/>
</dbReference>
<feature type="non-terminal residue" evidence="1">
    <location>
        <position position="1"/>
    </location>
</feature>
<reference evidence="1 2" key="1">
    <citation type="submission" date="2016-02" db="EMBL/GenBank/DDBJ databases">
        <title>Genome analysis of coral dinoflagellate symbionts highlights evolutionary adaptations to a symbiotic lifestyle.</title>
        <authorList>
            <person name="Aranda M."/>
            <person name="Li Y."/>
            <person name="Liew Y.J."/>
            <person name="Baumgarten S."/>
            <person name="Simakov O."/>
            <person name="Wilson M."/>
            <person name="Piel J."/>
            <person name="Ashoor H."/>
            <person name="Bougouffa S."/>
            <person name="Bajic V.B."/>
            <person name="Ryu T."/>
            <person name="Ravasi T."/>
            <person name="Bayer T."/>
            <person name="Micklem G."/>
            <person name="Kim H."/>
            <person name="Bhak J."/>
            <person name="Lajeunesse T.C."/>
            <person name="Voolstra C.R."/>
        </authorList>
    </citation>
    <scope>NUCLEOTIDE SEQUENCE [LARGE SCALE GENOMIC DNA]</scope>
    <source>
        <strain evidence="1 2">CCMP2467</strain>
    </source>
</reference>
<protein>
    <submittedName>
        <fullName evidence="1">DNA topoisomerase 2</fullName>
    </submittedName>
</protein>
<evidence type="ECO:0000313" key="1">
    <source>
        <dbReference type="EMBL" id="OLP73849.1"/>
    </source>
</evidence>
<organism evidence="1 2">
    <name type="scientific">Symbiodinium microadriaticum</name>
    <name type="common">Dinoflagellate</name>
    <name type="synonym">Zooxanthella microadriatica</name>
    <dbReference type="NCBI Taxonomy" id="2951"/>
    <lineage>
        <taxon>Eukaryota</taxon>
        <taxon>Sar</taxon>
        <taxon>Alveolata</taxon>
        <taxon>Dinophyceae</taxon>
        <taxon>Suessiales</taxon>
        <taxon>Symbiodiniaceae</taxon>
        <taxon>Symbiodinium</taxon>
    </lineage>
</organism>
<proteinExistence type="predicted"/>
<dbReference type="SUPFAM" id="SSF56719">
    <property type="entry name" value="Type II DNA topoisomerase"/>
    <property type="match status" value="1"/>
</dbReference>
<dbReference type="Gene3D" id="1.10.268.10">
    <property type="entry name" value="Topoisomerase, domain 3"/>
    <property type="match status" value="1"/>
</dbReference>
<evidence type="ECO:0000313" key="2">
    <source>
        <dbReference type="Proteomes" id="UP000186817"/>
    </source>
</evidence>
<accession>A0A1Q9BT41</accession>
<dbReference type="GO" id="GO:0005524">
    <property type="term" value="F:ATP binding"/>
    <property type="evidence" value="ECO:0007669"/>
    <property type="project" value="InterPro"/>
</dbReference>
<dbReference type="AlphaFoldDB" id="A0A1Q9BT41"/>
<comment type="caution">
    <text evidence="1">The sequence shown here is derived from an EMBL/GenBank/DDBJ whole genome shotgun (WGS) entry which is preliminary data.</text>
</comment>
<keyword evidence="2" id="KW-1185">Reference proteome</keyword>
<keyword evidence="1" id="KW-0413">Isomerase</keyword>
<sequence length="92" mass="10900">SWTAWSPFQIPELAAGRADARLEYFEDANEILQAFYRARMPFYELRKEKMQRKMAEKVRRLSNQVRCIRMCQDDTLSFSELCARGLEDACLE</sequence>
<gene>
    <name evidence="1" type="primary">TOP2</name>
    <name evidence="1" type="ORF">AK812_SmicGene46778</name>
</gene>
<dbReference type="EMBL" id="LSRX01004655">
    <property type="protein sequence ID" value="OLP73849.1"/>
    <property type="molecule type" value="Genomic_DNA"/>
</dbReference>
<dbReference type="Proteomes" id="UP000186817">
    <property type="component" value="Unassembled WGS sequence"/>
</dbReference>
<name>A0A1Q9BT41_SYMMI</name>
<dbReference type="GO" id="GO:0003677">
    <property type="term" value="F:DNA binding"/>
    <property type="evidence" value="ECO:0007669"/>
    <property type="project" value="InterPro"/>
</dbReference>